<feature type="transmembrane region" description="Helical" evidence="9">
    <location>
        <begin position="357"/>
        <end position="382"/>
    </location>
</feature>
<feature type="transmembrane region" description="Helical" evidence="9">
    <location>
        <begin position="323"/>
        <end position="345"/>
    </location>
</feature>
<feature type="transmembrane region" description="Helical" evidence="9">
    <location>
        <begin position="394"/>
        <end position="415"/>
    </location>
</feature>
<evidence type="ECO:0000256" key="6">
    <source>
        <dbReference type="ARBA" id="ARBA00022989"/>
    </source>
</evidence>
<dbReference type="PROSITE" id="PS00216">
    <property type="entry name" value="SUGAR_TRANSPORT_1"/>
    <property type="match status" value="1"/>
</dbReference>
<dbReference type="OrthoDB" id="6133115at2759"/>
<evidence type="ECO:0000256" key="8">
    <source>
        <dbReference type="ARBA" id="ARBA00023180"/>
    </source>
</evidence>
<dbReference type="InterPro" id="IPR003663">
    <property type="entry name" value="Sugar/inositol_transpt"/>
</dbReference>
<feature type="transmembrane region" description="Helical" evidence="9">
    <location>
        <begin position="20"/>
        <end position="43"/>
    </location>
</feature>
<keyword evidence="5 9" id="KW-0812">Transmembrane</keyword>
<dbReference type="InterPro" id="IPR020846">
    <property type="entry name" value="MFS_dom"/>
</dbReference>
<keyword evidence="4" id="KW-0762">Sugar transport</keyword>
<sequence length="473" mass="52718">MIKMESLKCLSKLCCGPRLLHCLCLIAAAFNIICSGLFIGWPTSSLPKILNKNSTIPTTDDEGSWIATMLLVGGVCGSLTAAIILDRLGRKLIILFTSIPFFISWIIIAFANSASLIMVARFIAGISDGLVFCSVPVYLAEIAEPKLRGFIGSSITVACLFGMLLVNIIATHLSIKMTALVCSVFPLLLLVTFIWMPESPYYLIMKGKFAQARHSLTFFRRQEEVDDELKRLTTAVGEQNRNTGRYLDLFTVKSNRKAVYIVMGTRFGQQFSGAIAIMLYVQMIFKEIGDDISPITASIVYLGVQLLISFICTMFIDRIGRRPLLIASLIGTIITLFIEGCYFYIKDKTNIDVRSFSLIPVITLILFEIMFSLGLHTIPLLLTGEMFPTNVKAFAVSFLDIYFCIISTIAIKLFQLTKDYFGLYIPFFVSCVCDILTLIFVMTFVPETKGKTLEEVQEELKGNGKQNCKRSVV</sequence>
<gene>
    <name evidence="11" type="ORF">ILUMI_21220</name>
</gene>
<feature type="transmembrane region" description="Helical" evidence="9">
    <location>
        <begin position="295"/>
        <end position="316"/>
    </location>
</feature>
<dbReference type="InterPro" id="IPR005828">
    <property type="entry name" value="MFS_sugar_transport-like"/>
</dbReference>
<evidence type="ECO:0000259" key="10">
    <source>
        <dbReference type="PROSITE" id="PS50850"/>
    </source>
</evidence>
<evidence type="ECO:0000256" key="2">
    <source>
        <dbReference type="ARBA" id="ARBA00022448"/>
    </source>
</evidence>
<comment type="subcellular location">
    <subcellularLocation>
        <location evidence="1">Cell membrane</location>
        <topology evidence="1">Multi-pass membrane protein</topology>
    </subcellularLocation>
</comment>
<dbReference type="Gene3D" id="1.20.1250.20">
    <property type="entry name" value="MFS general substrate transporter like domains"/>
    <property type="match status" value="1"/>
</dbReference>
<dbReference type="InterPro" id="IPR036259">
    <property type="entry name" value="MFS_trans_sf"/>
</dbReference>
<dbReference type="PANTHER" id="PTHR48021">
    <property type="match status" value="1"/>
</dbReference>
<dbReference type="Pfam" id="PF00083">
    <property type="entry name" value="Sugar_tr"/>
    <property type="match status" value="1"/>
</dbReference>
<dbReference type="InterPro" id="IPR005829">
    <property type="entry name" value="Sugar_transporter_CS"/>
</dbReference>
<evidence type="ECO:0000313" key="11">
    <source>
        <dbReference type="EMBL" id="KAF2884943.1"/>
    </source>
</evidence>
<dbReference type="PROSITE" id="PS50850">
    <property type="entry name" value="MFS"/>
    <property type="match status" value="1"/>
</dbReference>
<feature type="transmembrane region" description="Helical" evidence="9">
    <location>
        <begin position="117"/>
        <end position="138"/>
    </location>
</feature>
<dbReference type="AlphaFoldDB" id="A0A8K0CI57"/>
<evidence type="ECO:0000256" key="5">
    <source>
        <dbReference type="ARBA" id="ARBA00022692"/>
    </source>
</evidence>
<dbReference type="PROSITE" id="PS00217">
    <property type="entry name" value="SUGAR_TRANSPORT_2"/>
    <property type="match status" value="1"/>
</dbReference>
<keyword evidence="12" id="KW-1185">Reference proteome</keyword>
<accession>A0A8K0CI57</accession>
<feature type="transmembrane region" description="Helical" evidence="9">
    <location>
        <begin position="150"/>
        <end position="171"/>
    </location>
</feature>
<name>A0A8K0CI57_IGNLU</name>
<comment type="caution">
    <text evidence="11">The sequence shown here is derived from an EMBL/GenBank/DDBJ whole genome shotgun (WGS) entry which is preliminary data.</text>
</comment>
<keyword evidence="7 9" id="KW-0472">Membrane</keyword>
<organism evidence="11 12">
    <name type="scientific">Ignelater luminosus</name>
    <name type="common">Cucubano</name>
    <name type="synonym">Pyrophorus luminosus</name>
    <dbReference type="NCBI Taxonomy" id="2038154"/>
    <lineage>
        <taxon>Eukaryota</taxon>
        <taxon>Metazoa</taxon>
        <taxon>Ecdysozoa</taxon>
        <taxon>Arthropoda</taxon>
        <taxon>Hexapoda</taxon>
        <taxon>Insecta</taxon>
        <taxon>Pterygota</taxon>
        <taxon>Neoptera</taxon>
        <taxon>Endopterygota</taxon>
        <taxon>Coleoptera</taxon>
        <taxon>Polyphaga</taxon>
        <taxon>Elateriformia</taxon>
        <taxon>Elateroidea</taxon>
        <taxon>Elateridae</taxon>
        <taxon>Agrypninae</taxon>
        <taxon>Pyrophorini</taxon>
        <taxon>Ignelater</taxon>
    </lineage>
</organism>
<feature type="transmembrane region" description="Helical" evidence="9">
    <location>
        <begin position="421"/>
        <end position="445"/>
    </location>
</feature>
<dbReference type="Proteomes" id="UP000801492">
    <property type="component" value="Unassembled WGS sequence"/>
</dbReference>
<evidence type="ECO:0000256" key="7">
    <source>
        <dbReference type="ARBA" id="ARBA00023136"/>
    </source>
</evidence>
<reference evidence="11" key="1">
    <citation type="submission" date="2019-08" db="EMBL/GenBank/DDBJ databases">
        <title>The genome of the North American firefly Photinus pyralis.</title>
        <authorList>
            <consortium name="Photinus pyralis genome working group"/>
            <person name="Fallon T.R."/>
            <person name="Sander Lower S.E."/>
            <person name="Weng J.-K."/>
        </authorList>
    </citation>
    <scope>NUCLEOTIDE SEQUENCE</scope>
    <source>
        <strain evidence="11">TRF0915ILg1</strain>
        <tissue evidence="11">Whole body</tissue>
    </source>
</reference>
<evidence type="ECO:0000256" key="3">
    <source>
        <dbReference type="ARBA" id="ARBA00022475"/>
    </source>
</evidence>
<keyword evidence="2" id="KW-0813">Transport</keyword>
<feature type="transmembrane region" description="Helical" evidence="9">
    <location>
        <begin position="177"/>
        <end position="196"/>
    </location>
</feature>
<feature type="transmembrane region" description="Helical" evidence="9">
    <location>
        <begin position="63"/>
        <end position="85"/>
    </location>
</feature>
<dbReference type="InterPro" id="IPR050549">
    <property type="entry name" value="MFS_Trehalose_Transporter"/>
</dbReference>
<evidence type="ECO:0000256" key="9">
    <source>
        <dbReference type="SAM" id="Phobius"/>
    </source>
</evidence>
<feature type="domain" description="Major facilitator superfamily (MFS) profile" evidence="10">
    <location>
        <begin position="24"/>
        <end position="449"/>
    </location>
</feature>
<protein>
    <recommendedName>
        <fullName evidence="10">Major facilitator superfamily (MFS) profile domain-containing protein</fullName>
    </recommendedName>
</protein>
<evidence type="ECO:0000256" key="4">
    <source>
        <dbReference type="ARBA" id="ARBA00022597"/>
    </source>
</evidence>
<dbReference type="EMBL" id="VTPC01090045">
    <property type="protein sequence ID" value="KAF2884943.1"/>
    <property type="molecule type" value="Genomic_DNA"/>
</dbReference>
<dbReference type="GO" id="GO:0022857">
    <property type="term" value="F:transmembrane transporter activity"/>
    <property type="evidence" value="ECO:0007669"/>
    <property type="project" value="InterPro"/>
</dbReference>
<evidence type="ECO:0000313" key="12">
    <source>
        <dbReference type="Proteomes" id="UP000801492"/>
    </source>
</evidence>
<keyword evidence="3" id="KW-1003">Cell membrane</keyword>
<feature type="transmembrane region" description="Helical" evidence="9">
    <location>
        <begin position="92"/>
        <end position="111"/>
    </location>
</feature>
<dbReference type="PRINTS" id="PR00171">
    <property type="entry name" value="SUGRTRNSPORT"/>
</dbReference>
<keyword evidence="6 9" id="KW-1133">Transmembrane helix</keyword>
<feature type="transmembrane region" description="Helical" evidence="9">
    <location>
        <begin position="258"/>
        <end position="283"/>
    </location>
</feature>
<dbReference type="PANTHER" id="PTHR48021:SF46">
    <property type="entry name" value="MAJOR FACILITATOR SUPERFAMILY (MFS) PROFILE DOMAIN-CONTAINING PROTEIN"/>
    <property type="match status" value="1"/>
</dbReference>
<dbReference type="GO" id="GO:0005886">
    <property type="term" value="C:plasma membrane"/>
    <property type="evidence" value="ECO:0007669"/>
    <property type="project" value="UniProtKB-SubCell"/>
</dbReference>
<keyword evidence="8" id="KW-0325">Glycoprotein</keyword>
<dbReference type="SUPFAM" id="SSF103473">
    <property type="entry name" value="MFS general substrate transporter"/>
    <property type="match status" value="1"/>
</dbReference>
<evidence type="ECO:0000256" key="1">
    <source>
        <dbReference type="ARBA" id="ARBA00004651"/>
    </source>
</evidence>
<proteinExistence type="predicted"/>
<dbReference type="FunFam" id="1.20.1250.20:FF:000218">
    <property type="entry name" value="facilitated trehalose transporter Tret1"/>
    <property type="match status" value="1"/>
</dbReference>